<comment type="caution">
    <text evidence="3">The sequence shown here is derived from an EMBL/GenBank/DDBJ whole genome shotgun (WGS) entry which is preliminary data.</text>
</comment>
<keyword evidence="4" id="KW-1185">Reference proteome</keyword>
<feature type="domain" description="DUF6850" evidence="2">
    <location>
        <begin position="47"/>
        <end position="517"/>
    </location>
</feature>
<reference evidence="3 4" key="1">
    <citation type="submission" date="2011-02" db="EMBL/GenBank/DDBJ databases">
        <authorList>
            <person name="Weinstock G."/>
            <person name="Sodergren E."/>
            <person name="Clifton S."/>
            <person name="Fulton L."/>
            <person name="Fulton B."/>
            <person name="Courtney L."/>
            <person name="Fronick C."/>
            <person name="Harrison M."/>
            <person name="Strong C."/>
            <person name="Farmer C."/>
            <person name="Delahaunty K."/>
            <person name="Markovic C."/>
            <person name="Hall O."/>
            <person name="Minx P."/>
            <person name="Tomlinson C."/>
            <person name="Mitreva M."/>
            <person name="Hou S."/>
            <person name="Chen J."/>
            <person name="Wollam A."/>
            <person name="Pepin K.H."/>
            <person name="Johnson M."/>
            <person name="Bhonagiri V."/>
            <person name="Zhang X."/>
            <person name="Suruliraj S."/>
            <person name="Warren W."/>
            <person name="Chinwalla A."/>
            <person name="Mardis E.R."/>
            <person name="Wilson R.K."/>
        </authorList>
    </citation>
    <scope>NUCLEOTIDE SEQUENCE [LARGE SCALE GENOMIC DNA]</scope>
    <source>
        <strain evidence="3 4">YIT 12057</strain>
    </source>
</reference>
<evidence type="ECO:0000313" key="4">
    <source>
        <dbReference type="Proteomes" id="UP000003416"/>
    </source>
</evidence>
<keyword evidence="1" id="KW-0732">Signal</keyword>
<evidence type="ECO:0000259" key="2">
    <source>
        <dbReference type="Pfam" id="PF21012"/>
    </source>
</evidence>
<dbReference type="GeneID" id="86048075"/>
<feature type="signal peptide" evidence="1">
    <location>
        <begin position="1"/>
        <end position="24"/>
    </location>
</feature>
<gene>
    <name evidence="3" type="ORF">HMPREF9446_00246</name>
</gene>
<dbReference type="AlphaFoldDB" id="F3PNG0"/>
<dbReference type="eggNOG" id="ENOG502Z8GA">
    <property type="taxonomic scope" value="Bacteria"/>
</dbReference>
<dbReference type="HOGENOM" id="CLU_526519_0_0_10"/>
<dbReference type="InterPro" id="IPR049236">
    <property type="entry name" value="DUF6850"/>
</dbReference>
<accession>F3PNG0</accession>
<dbReference type="RefSeq" id="WP_009123610.1">
    <property type="nucleotide sequence ID" value="NZ_GL882606.1"/>
</dbReference>
<dbReference type="Pfam" id="PF21012">
    <property type="entry name" value="DUF6850"/>
    <property type="match status" value="1"/>
</dbReference>
<name>F3PNG0_9BACE</name>
<dbReference type="EMBL" id="AFBN01000005">
    <property type="protein sequence ID" value="EGF59699.1"/>
    <property type="molecule type" value="Genomic_DNA"/>
</dbReference>
<dbReference type="Proteomes" id="UP000003416">
    <property type="component" value="Unassembled WGS sequence"/>
</dbReference>
<evidence type="ECO:0000256" key="1">
    <source>
        <dbReference type="SAM" id="SignalP"/>
    </source>
</evidence>
<organism evidence="3 4">
    <name type="scientific">Bacteroides fluxus YIT 12057</name>
    <dbReference type="NCBI Taxonomy" id="763034"/>
    <lineage>
        <taxon>Bacteria</taxon>
        <taxon>Pseudomonadati</taxon>
        <taxon>Bacteroidota</taxon>
        <taxon>Bacteroidia</taxon>
        <taxon>Bacteroidales</taxon>
        <taxon>Bacteroidaceae</taxon>
        <taxon>Bacteroides</taxon>
    </lineage>
</organism>
<feature type="chain" id="PRO_5003299840" description="DUF6850 domain-containing protein" evidence="1">
    <location>
        <begin position="25"/>
        <end position="517"/>
    </location>
</feature>
<sequence length="517" mass="59170">MRRNIARGLGILSLVWLSGTSLHAQGFSPAGMESLMQQKLWFYSRNAAGTVFDDTRNYSNVKVGYGMERGDFHRPQEGEDTRHLNVSSEGFLNLRDAYVWGEFSFEQRNVHDAGYNASVTDPFRGMPYYVVDSHLSKWRSQYYNLRFRAATPLYWNKVAFGLEGTYVASIATKQRDPRADTRFYTLELVPGITYNINGKHKLGGNFEYASIKEDSRMSNANNYVDQDYYELYGLGVAVKGIGSGRTANYFGNRLGGGIQYNYNVRKVNVLFEGTYTVKVENVEVSFDDPRKDASVKERVAQAALSLYGRGNRFSHFFRTGYYYRHIDGIQYVSQYDNSDSQNGWMDLYHSIRSTYRLKVASADYSVSKNRGDEYSWKVDVGIRYRKNKDEYLLPNSLKGAENLYWGLCGKRNLSIGNTHNRRLLVSAAAGYNKNLSGSYRYGGSHADYLTVTELETQDENYLISDFYRIGADITYSQQYSADKKTHIFAKAGFDYVKTSDYGFDHRSYITFSMGVNF</sequence>
<protein>
    <recommendedName>
        <fullName evidence="2">DUF6850 domain-containing protein</fullName>
    </recommendedName>
</protein>
<dbReference type="STRING" id="763034.HMPREF9446_00246"/>
<evidence type="ECO:0000313" key="3">
    <source>
        <dbReference type="EMBL" id="EGF59699.1"/>
    </source>
</evidence>
<proteinExistence type="predicted"/>